<evidence type="ECO:0000256" key="5">
    <source>
        <dbReference type="ARBA" id="ARBA00023014"/>
    </source>
</evidence>
<reference evidence="7 8" key="1">
    <citation type="submission" date="2020-08" db="EMBL/GenBank/DDBJ databases">
        <title>Genomic Encyclopedia of Type Strains, Phase III (KMG-III): the genomes of soil and plant-associated and newly described type strains.</title>
        <authorList>
            <person name="Whitman W."/>
        </authorList>
    </citation>
    <scope>NUCLEOTIDE SEQUENCE [LARGE SCALE GENOMIC DNA]</scope>
    <source>
        <strain evidence="7 8">CECT 8803</strain>
    </source>
</reference>
<dbReference type="RefSeq" id="WP_183416019.1">
    <property type="nucleotide sequence ID" value="NZ_JACHXA010000003.1"/>
</dbReference>
<protein>
    <submittedName>
        <fullName evidence="7">MoaA/NifB/PqqE/SkfB family radical SAM enzyme</fullName>
    </submittedName>
</protein>
<keyword evidence="3" id="KW-0479">Metal-binding</keyword>
<keyword evidence="4" id="KW-0408">Iron</keyword>
<keyword evidence="8" id="KW-1185">Reference proteome</keyword>
<accession>A0A839SW89</accession>
<dbReference type="Proteomes" id="UP000581135">
    <property type="component" value="Unassembled WGS sequence"/>
</dbReference>
<organism evidence="7 8">
    <name type="scientific">Limibacillus halophilus</name>
    <dbReference type="NCBI Taxonomy" id="1579333"/>
    <lineage>
        <taxon>Bacteria</taxon>
        <taxon>Pseudomonadati</taxon>
        <taxon>Pseudomonadota</taxon>
        <taxon>Alphaproteobacteria</taxon>
        <taxon>Rhodospirillales</taxon>
        <taxon>Rhodovibrionaceae</taxon>
        <taxon>Limibacillus</taxon>
    </lineage>
</organism>
<dbReference type="PANTHER" id="PTHR11228">
    <property type="entry name" value="RADICAL SAM DOMAIN PROTEIN"/>
    <property type="match status" value="1"/>
</dbReference>
<evidence type="ECO:0000256" key="3">
    <source>
        <dbReference type="ARBA" id="ARBA00022723"/>
    </source>
</evidence>
<comment type="caution">
    <text evidence="7">The sequence shown here is derived from an EMBL/GenBank/DDBJ whole genome shotgun (WGS) entry which is preliminary data.</text>
</comment>
<dbReference type="GO" id="GO:0051536">
    <property type="term" value="F:iron-sulfur cluster binding"/>
    <property type="evidence" value="ECO:0007669"/>
    <property type="project" value="UniProtKB-KW"/>
</dbReference>
<dbReference type="GO" id="GO:0003824">
    <property type="term" value="F:catalytic activity"/>
    <property type="evidence" value="ECO:0007669"/>
    <property type="project" value="InterPro"/>
</dbReference>
<evidence type="ECO:0000313" key="8">
    <source>
        <dbReference type="Proteomes" id="UP000581135"/>
    </source>
</evidence>
<keyword evidence="5" id="KW-0411">Iron-sulfur</keyword>
<feature type="domain" description="Radical SAM core" evidence="6">
    <location>
        <begin position="10"/>
        <end position="151"/>
    </location>
</feature>
<evidence type="ECO:0000256" key="1">
    <source>
        <dbReference type="ARBA" id="ARBA00001966"/>
    </source>
</evidence>
<dbReference type="CDD" id="cd01335">
    <property type="entry name" value="Radical_SAM"/>
    <property type="match status" value="1"/>
</dbReference>
<dbReference type="SUPFAM" id="SSF102114">
    <property type="entry name" value="Radical SAM enzymes"/>
    <property type="match status" value="1"/>
</dbReference>
<comment type="cofactor">
    <cofactor evidence="1">
        <name>[4Fe-4S] cluster</name>
        <dbReference type="ChEBI" id="CHEBI:49883"/>
    </cofactor>
</comment>
<dbReference type="EMBL" id="JACHXA010000003">
    <property type="protein sequence ID" value="MBB3065225.1"/>
    <property type="molecule type" value="Genomic_DNA"/>
</dbReference>
<dbReference type="InterPro" id="IPR013785">
    <property type="entry name" value="Aldolase_TIM"/>
</dbReference>
<dbReference type="PANTHER" id="PTHR11228:SF7">
    <property type="entry name" value="PQQA PEPTIDE CYCLASE"/>
    <property type="match status" value="1"/>
</dbReference>
<dbReference type="Pfam" id="PF04055">
    <property type="entry name" value="Radical_SAM"/>
    <property type="match status" value="1"/>
</dbReference>
<dbReference type="SFLD" id="SFLDS00029">
    <property type="entry name" value="Radical_SAM"/>
    <property type="match status" value="1"/>
</dbReference>
<dbReference type="InterPro" id="IPR007197">
    <property type="entry name" value="rSAM"/>
</dbReference>
<dbReference type="AlphaFoldDB" id="A0A839SW89"/>
<dbReference type="InterPro" id="IPR058240">
    <property type="entry name" value="rSAM_sf"/>
</dbReference>
<dbReference type="GO" id="GO:0046872">
    <property type="term" value="F:metal ion binding"/>
    <property type="evidence" value="ECO:0007669"/>
    <property type="project" value="UniProtKB-KW"/>
</dbReference>
<dbReference type="InterPro" id="IPR050377">
    <property type="entry name" value="Radical_SAM_PqqE_MftC-like"/>
</dbReference>
<evidence type="ECO:0000259" key="6">
    <source>
        <dbReference type="Pfam" id="PF04055"/>
    </source>
</evidence>
<evidence type="ECO:0000313" key="7">
    <source>
        <dbReference type="EMBL" id="MBB3065225.1"/>
    </source>
</evidence>
<evidence type="ECO:0000256" key="4">
    <source>
        <dbReference type="ARBA" id="ARBA00023004"/>
    </source>
</evidence>
<sequence length="475" mass="53132">MDAAYIANIEIVGTCNLRCPACAVGNYPDGQRQLGSLGGTMPLARFEAILDKLALESPVPKEQLFVALYSWGEPLIHPKIDLLIRATKERGFQVGVSSNLNYGNHLEKMMLAEPTEVCISLSGFRQATYGRSHRGGDVEIVKSNMQRIAEIREANDLDTKIIVAYHLYRHNCGQDLFEMAELADRLRFTLNPVWALLLPLEKLLAARDGMIAQADQETVANLLLHPDEQFAIARENLDLKGGCDLQSKRIDVDVDGAVRLCCATFERGTNIAADFLDQSLDDLHRRKERSKLCDDCMGCGANRIFMASDIDRWMEIGGPRIAAQGYLNNAGLGRLDAPDLPREQNLQAELIAAHHADDRRRYEAAHAALARRLRLKYGYDAIAFSAFRSRLTQRSDAAKVWRRGFHGPLDPLRLYFAQNRAARRFGLTPTLHGGDDLHDLLALARNWDEGDTRYQATAQEIGDHCRRLLDRSAVA</sequence>
<name>A0A839SW89_9PROT</name>
<evidence type="ECO:0000256" key="2">
    <source>
        <dbReference type="ARBA" id="ARBA00022691"/>
    </source>
</evidence>
<dbReference type="Gene3D" id="3.20.20.70">
    <property type="entry name" value="Aldolase class I"/>
    <property type="match status" value="1"/>
</dbReference>
<gene>
    <name evidence="7" type="ORF">FHR98_001504</name>
</gene>
<proteinExistence type="predicted"/>
<keyword evidence="2" id="KW-0949">S-adenosyl-L-methionine</keyword>